<evidence type="ECO:0000259" key="7">
    <source>
        <dbReference type="PROSITE" id="PS50961"/>
    </source>
</evidence>
<dbReference type="PANTHER" id="PTHR22792">
    <property type="entry name" value="LUPUS LA PROTEIN-RELATED"/>
    <property type="match status" value="1"/>
</dbReference>
<comment type="subcellular location">
    <subcellularLocation>
        <location evidence="1">Nucleus</location>
    </subcellularLocation>
</comment>
<dbReference type="Pfam" id="PF07145">
    <property type="entry name" value="PAM2"/>
    <property type="match status" value="1"/>
</dbReference>
<gene>
    <name evidence="8" type="ORF">Sangu_0779400</name>
</gene>
<feature type="region of interest" description="Disordered" evidence="5">
    <location>
        <begin position="1"/>
        <end position="39"/>
    </location>
</feature>
<evidence type="ECO:0000256" key="4">
    <source>
        <dbReference type="PROSITE-ProRule" id="PRU00332"/>
    </source>
</evidence>
<feature type="region of interest" description="Disordered" evidence="5">
    <location>
        <begin position="367"/>
        <end position="485"/>
    </location>
</feature>
<feature type="domain" description="HTH La-type RNA-binding" evidence="7">
    <location>
        <begin position="140"/>
        <end position="231"/>
    </location>
</feature>
<keyword evidence="3" id="KW-0539">Nucleus</keyword>
<keyword evidence="2 4" id="KW-0694">RNA-binding</keyword>
<name>A0AAW2PT18_9LAMI</name>
<dbReference type="Gene3D" id="3.30.70.330">
    <property type="match status" value="1"/>
</dbReference>
<feature type="compositionally biased region" description="Basic and acidic residues" evidence="5">
    <location>
        <begin position="382"/>
        <end position="397"/>
    </location>
</feature>
<dbReference type="Gene3D" id="1.10.10.10">
    <property type="entry name" value="Winged helix-like DNA-binding domain superfamily/Winged helix DNA-binding domain"/>
    <property type="match status" value="1"/>
</dbReference>
<dbReference type="InterPro" id="IPR002344">
    <property type="entry name" value="Lupus_La"/>
</dbReference>
<dbReference type="InterPro" id="IPR035979">
    <property type="entry name" value="RBD_domain_sf"/>
</dbReference>
<dbReference type="InterPro" id="IPR036388">
    <property type="entry name" value="WH-like_DNA-bd_sf"/>
</dbReference>
<organism evidence="8">
    <name type="scientific">Sesamum angustifolium</name>
    <dbReference type="NCBI Taxonomy" id="2727405"/>
    <lineage>
        <taxon>Eukaryota</taxon>
        <taxon>Viridiplantae</taxon>
        <taxon>Streptophyta</taxon>
        <taxon>Embryophyta</taxon>
        <taxon>Tracheophyta</taxon>
        <taxon>Spermatophyta</taxon>
        <taxon>Magnoliopsida</taxon>
        <taxon>eudicotyledons</taxon>
        <taxon>Gunneridae</taxon>
        <taxon>Pentapetalae</taxon>
        <taxon>asterids</taxon>
        <taxon>lamiids</taxon>
        <taxon>Lamiales</taxon>
        <taxon>Pedaliaceae</taxon>
        <taxon>Sesamum</taxon>
    </lineage>
</organism>
<evidence type="ECO:0000256" key="2">
    <source>
        <dbReference type="ARBA" id="ARBA00022884"/>
    </source>
</evidence>
<dbReference type="CDD" id="cd12288">
    <property type="entry name" value="RRM_La_like_plant"/>
    <property type="match status" value="1"/>
</dbReference>
<dbReference type="GO" id="GO:0006396">
    <property type="term" value="P:RNA processing"/>
    <property type="evidence" value="ECO:0007669"/>
    <property type="project" value="InterPro"/>
</dbReference>
<reference evidence="8" key="2">
    <citation type="journal article" date="2024" name="Plant">
        <title>Genomic evolution and insights into agronomic trait innovations of Sesamum species.</title>
        <authorList>
            <person name="Miao H."/>
            <person name="Wang L."/>
            <person name="Qu L."/>
            <person name="Liu H."/>
            <person name="Sun Y."/>
            <person name="Le M."/>
            <person name="Wang Q."/>
            <person name="Wei S."/>
            <person name="Zheng Y."/>
            <person name="Lin W."/>
            <person name="Duan Y."/>
            <person name="Cao H."/>
            <person name="Xiong S."/>
            <person name="Wang X."/>
            <person name="Wei L."/>
            <person name="Li C."/>
            <person name="Ma Q."/>
            <person name="Ju M."/>
            <person name="Zhao R."/>
            <person name="Li G."/>
            <person name="Mu C."/>
            <person name="Tian Q."/>
            <person name="Mei H."/>
            <person name="Zhang T."/>
            <person name="Gao T."/>
            <person name="Zhang H."/>
        </authorList>
    </citation>
    <scope>NUCLEOTIDE SEQUENCE</scope>
    <source>
        <strain evidence="8">G01</strain>
    </source>
</reference>
<evidence type="ECO:0000256" key="1">
    <source>
        <dbReference type="ARBA" id="ARBA00004123"/>
    </source>
</evidence>
<proteinExistence type="predicted"/>
<comment type="caution">
    <text evidence="8">The sequence shown here is derived from an EMBL/GenBank/DDBJ whole genome shotgun (WGS) entry which is preliminary data.</text>
</comment>
<feature type="compositionally biased region" description="Polar residues" evidence="5">
    <location>
        <begin position="1"/>
        <end position="20"/>
    </location>
</feature>
<dbReference type="InterPro" id="IPR045180">
    <property type="entry name" value="La_dom_prot"/>
</dbReference>
<protein>
    <submittedName>
        <fullName evidence="8">La-related protein 6B</fullName>
    </submittedName>
</protein>
<sequence>MDQEQASEALTASTSFSTRKLNAEAPEFVPRSSATAPPQQSVLQNVYARPPPFVSPLPPPYYGYENFYQQPPMQFYGFNSNPLSPVELAADRNNGSPAAATKNGLSDAHLKILNQFSISCAEQGSKSIHWDFGLIVQFIYLVSGQGWGKRAKEVEFYFSDINLATTDQLFRFMSKDPEGYVPISVVASFKKIKSAINGSAELASILQSSKKLLVSEDGKMVKRRHPLTESDMEELQSRIVIAENLPEDHSHQNLMRVFSSVGSVKSIRTCLPQNSNNSASSAFKTGKGDAMHFNSKLHAFVEFESVELAEKAVIELTDEGNWRNGLKVRLLLKSVVKPTQGRGRKIGNECHPVGRKDEATIPEMQCSEGSHLEDSQLQSDSQFHEHQGRPFQQREDSGTSNVQRKGRNNIAGNGKAKSKGKGQGQGQGRGRPQHLINGGIYPPPIEVSVSSEKPTTAKTSPVPRMPDGTKGFSMGRGKPVNLKIA</sequence>
<dbReference type="InterPro" id="IPR009818">
    <property type="entry name" value="PAM2_motif"/>
</dbReference>
<dbReference type="AlphaFoldDB" id="A0AAW2PT18"/>
<feature type="domain" description="RRM" evidence="6">
    <location>
        <begin position="238"/>
        <end position="346"/>
    </location>
</feature>
<evidence type="ECO:0000256" key="5">
    <source>
        <dbReference type="SAM" id="MobiDB-lite"/>
    </source>
</evidence>
<dbReference type="InterPro" id="IPR006630">
    <property type="entry name" value="La_HTH"/>
</dbReference>
<dbReference type="InterPro" id="IPR034878">
    <property type="entry name" value="La-rel_plant_RRM"/>
</dbReference>
<dbReference type="GO" id="GO:0005634">
    <property type="term" value="C:nucleus"/>
    <property type="evidence" value="ECO:0007669"/>
    <property type="project" value="UniProtKB-SubCell"/>
</dbReference>
<dbReference type="SUPFAM" id="SSF54928">
    <property type="entry name" value="RNA-binding domain, RBD"/>
    <property type="match status" value="1"/>
</dbReference>
<evidence type="ECO:0000256" key="3">
    <source>
        <dbReference type="ARBA" id="ARBA00023242"/>
    </source>
</evidence>
<evidence type="ECO:0000313" key="8">
    <source>
        <dbReference type="EMBL" id="KAL0359300.1"/>
    </source>
</evidence>
<dbReference type="PROSITE" id="PS50102">
    <property type="entry name" value="RRM"/>
    <property type="match status" value="1"/>
</dbReference>
<dbReference type="PRINTS" id="PR00302">
    <property type="entry name" value="LUPUSLA"/>
</dbReference>
<dbReference type="InterPro" id="IPR012677">
    <property type="entry name" value="Nucleotide-bd_a/b_plait_sf"/>
</dbReference>
<dbReference type="EMBL" id="JACGWK010000004">
    <property type="protein sequence ID" value="KAL0359300.1"/>
    <property type="molecule type" value="Genomic_DNA"/>
</dbReference>
<dbReference type="Pfam" id="PF05383">
    <property type="entry name" value="La"/>
    <property type="match status" value="1"/>
</dbReference>
<dbReference type="GO" id="GO:1990904">
    <property type="term" value="C:ribonucleoprotein complex"/>
    <property type="evidence" value="ECO:0007669"/>
    <property type="project" value="InterPro"/>
</dbReference>
<accession>A0AAW2PT18</accession>
<dbReference type="SMART" id="SM00715">
    <property type="entry name" value="LA"/>
    <property type="match status" value="1"/>
</dbReference>
<reference evidence="8" key="1">
    <citation type="submission" date="2020-06" db="EMBL/GenBank/DDBJ databases">
        <authorList>
            <person name="Li T."/>
            <person name="Hu X."/>
            <person name="Zhang T."/>
            <person name="Song X."/>
            <person name="Zhang H."/>
            <person name="Dai N."/>
            <person name="Sheng W."/>
            <person name="Hou X."/>
            <person name="Wei L."/>
        </authorList>
    </citation>
    <scope>NUCLEOTIDE SEQUENCE</scope>
    <source>
        <strain evidence="8">G01</strain>
        <tissue evidence="8">Leaf</tissue>
    </source>
</reference>
<dbReference type="GO" id="GO:0003729">
    <property type="term" value="F:mRNA binding"/>
    <property type="evidence" value="ECO:0007669"/>
    <property type="project" value="TreeGrafter"/>
</dbReference>
<dbReference type="InterPro" id="IPR036390">
    <property type="entry name" value="WH_DNA-bd_sf"/>
</dbReference>
<dbReference type="PANTHER" id="PTHR22792:SF66">
    <property type="entry name" value="LA-RELATED PROTEIN 6B"/>
    <property type="match status" value="1"/>
</dbReference>
<dbReference type="PROSITE" id="PS50961">
    <property type="entry name" value="HTH_LA"/>
    <property type="match status" value="1"/>
</dbReference>
<dbReference type="InterPro" id="IPR000504">
    <property type="entry name" value="RRM_dom"/>
</dbReference>
<feature type="compositionally biased region" description="Polar residues" evidence="5">
    <location>
        <begin position="448"/>
        <end position="459"/>
    </location>
</feature>
<dbReference type="SUPFAM" id="SSF46785">
    <property type="entry name" value="Winged helix' DNA-binding domain"/>
    <property type="match status" value="1"/>
</dbReference>
<evidence type="ECO:0000259" key="6">
    <source>
        <dbReference type="PROSITE" id="PS50102"/>
    </source>
</evidence>